<proteinExistence type="predicted"/>
<accession>A0ABW8EB28</accession>
<feature type="compositionally biased region" description="Low complexity" evidence="1">
    <location>
        <begin position="42"/>
        <end position="62"/>
    </location>
</feature>
<sequence>MGGWEHIREGRGAGRPPRRAVFAVALAVLLGALLLCVRPGEPHTSAASPAGVAAAPVTAAPAPHGPPHAVCADPGHRPGCSPFSHVTPAVLPAPPPALPVTPGAADPAGQAAAGRGARPYDAPARAPDLHALQVLRT</sequence>
<feature type="compositionally biased region" description="Low complexity" evidence="1">
    <location>
        <begin position="100"/>
        <end position="120"/>
    </location>
</feature>
<evidence type="ECO:0000313" key="2">
    <source>
        <dbReference type="EMBL" id="MFJ2820434.1"/>
    </source>
</evidence>
<comment type="caution">
    <text evidence="2">The sequence shown here is derived from an EMBL/GenBank/DDBJ whole genome shotgun (WGS) entry which is preliminary data.</text>
</comment>
<feature type="region of interest" description="Disordered" evidence="1">
    <location>
        <begin position="42"/>
        <end position="73"/>
    </location>
</feature>
<feature type="region of interest" description="Disordered" evidence="1">
    <location>
        <begin position="94"/>
        <end position="120"/>
    </location>
</feature>
<dbReference type="EMBL" id="JBIUYY010000002">
    <property type="protein sequence ID" value="MFJ2820434.1"/>
    <property type="molecule type" value="Genomic_DNA"/>
</dbReference>
<name>A0ABW8EB28_STRT5</name>
<reference evidence="2 3" key="1">
    <citation type="submission" date="2024-10" db="EMBL/GenBank/DDBJ databases">
        <title>The Natural Products Discovery Center: Release of the First 8490 Sequenced Strains for Exploring Actinobacteria Biosynthetic Diversity.</title>
        <authorList>
            <person name="Kalkreuter E."/>
            <person name="Kautsar S.A."/>
            <person name="Yang D."/>
            <person name="Bader C.D."/>
            <person name="Teijaro C.N."/>
            <person name="Fluegel L."/>
            <person name="Davis C.M."/>
            <person name="Simpson J.R."/>
            <person name="Lauterbach L."/>
            <person name="Steele A.D."/>
            <person name="Gui C."/>
            <person name="Meng S."/>
            <person name="Li G."/>
            <person name="Viehrig K."/>
            <person name="Ye F."/>
            <person name="Su P."/>
            <person name="Kiefer A.F."/>
            <person name="Nichols A."/>
            <person name="Cepeda A.J."/>
            <person name="Yan W."/>
            <person name="Fan B."/>
            <person name="Jiang Y."/>
            <person name="Adhikari A."/>
            <person name="Zheng C.-J."/>
            <person name="Schuster L."/>
            <person name="Cowan T.M."/>
            <person name="Smanski M.J."/>
            <person name="Chevrette M.G."/>
            <person name="De Carvalho L.P.S."/>
            <person name="Shen B."/>
        </authorList>
    </citation>
    <scope>NUCLEOTIDE SEQUENCE [LARGE SCALE GENOMIC DNA]</scope>
    <source>
        <strain evidence="2 3">NPDC087220</strain>
    </source>
</reference>
<evidence type="ECO:0008006" key="4">
    <source>
        <dbReference type="Google" id="ProtNLM"/>
    </source>
</evidence>
<gene>
    <name evidence="2" type="ORF">ACIO7M_04860</name>
</gene>
<keyword evidence="3" id="KW-1185">Reference proteome</keyword>
<evidence type="ECO:0000256" key="1">
    <source>
        <dbReference type="SAM" id="MobiDB-lite"/>
    </source>
</evidence>
<dbReference type="Proteomes" id="UP001617351">
    <property type="component" value="Unassembled WGS sequence"/>
</dbReference>
<dbReference type="RefSeq" id="WP_402377698.1">
    <property type="nucleotide sequence ID" value="NZ_JBIUYY010000002.1"/>
</dbReference>
<protein>
    <recommendedName>
        <fullName evidence="4">Secreted protein</fullName>
    </recommendedName>
</protein>
<evidence type="ECO:0000313" key="3">
    <source>
        <dbReference type="Proteomes" id="UP001617351"/>
    </source>
</evidence>
<organism evidence="2 3">
    <name type="scientific">Streptomyces toxytricini</name>
    <name type="common">Actinomyces toxytricini</name>
    <dbReference type="NCBI Taxonomy" id="67369"/>
    <lineage>
        <taxon>Bacteria</taxon>
        <taxon>Bacillati</taxon>
        <taxon>Actinomycetota</taxon>
        <taxon>Actinomycetes</taxon>
        <taxon>Kitasatosporales</taxon>
        <taxon>Streptomycetaceae</taxon>
        <taxon>Streptomyces</taxon>
    </lineage>
</organism>